<organism evidence="2 3">
    <name type="scientific">Liparis tanakae</name>
    <name type="common">Tanaka's snailfish</name>
    <dbReference type="NCBI Taxonomy" id="230148"/>
    <lineage>
        <taxon>Eukaryota</taxon>
        <taxon>Metazoa</taxon>
        <taxon>Chordata</taxon>
        <taxon>Craniata</taxon>
        <taxon>Vertebrata</taxon>
        <taxon>Euteleostomi</taxon>
        <taxon>Actinopterygii</taxon>
        <taxon>Neopterygii</taxon>
        <taxon>Teleostei</taxon>
        <taxon>Neoteleostei</taxon>
        <taxon>Acanthomorphata</taxon>
        <taxon>Eupercaria</taxon>
        <taxon>Perciformes</taxon>
        <taxon>Cottioidei</taxon>
        <taxon>Cottales</taxon>
        <taxon>Liparidae</taxon>
        <taxon>Liparis</taxon>
    </lineage>
</organism>
<evidence type="ECO:0000313" key="2">
    <source>
        <dbReference type="EMBL" id="TNN86957.1"/>
    </source>
</evidence>
<keyword evidence="3" id="KW-1185">Reference proteome</keyword>
<accession>A0A4Z2JA87</accession>
<proteinExistence type="predicted"/>
<dbReference type="Proteomes" id="UP000314294">
    <property type="component" value="Unassembled WGS sequence"/>
</dbReference>
<dbReference type="AlphaFoldDB" id="A0A4Z2JA87"/>
<feature type="compositionally biased region" description="Polar residues" evidence="1">
    <location>
        <begin position="79"/>
        <end position="92"/>
    </location>
</feature>
<evidence type="ECO:0000313" key="3">
    <source>
        <dbReference type="Proteomes" id="UP000314294"/>
    </source>
</evidence>
<dbReference type="EMBL" id="SRLO01000012">
    <property type="protein sequence ID" value="TNN86957.1"/>
    <property type="molecule type" value="Genomic_DNA"/>
</dbReference>
<gene>
    <name evidence="2" type="ORF">EYF80_002712</name>
</gene>
<protein>
    <submittedName>
        <fullName evidence="2">Uncharacterized protein</fullName>
    </submittedName>
</protein>
<name>A0A4Z2JA87_9TELE</name>
<comment type="caution">
    <text evidence="2">The sequence shown here is derived from an EMBL/GenBank/DDBJ whole genome shotgun (WGS) entry which is preliminary data.</text>
</comment>
<dbReference type="OrthoDB" id="10535186at2759"/>
<evidence type="ECO:0000256" key="1">
    <source>
        <dbReference type="SAM" id="MobiDB-lite"/>
    </source>
</evidence>
<feature type="region of interest" description="Disordered" evidence="1">
    <location>
        <begin position="78"/>
        <end position="111"/>
    </location>
</feature>
<reference evidence="2 3" key="1">
    <citation type="submission" date="2019-03" db="EMBL/GenBank/DDBJ databases">
        <title>First draft genome of Liparis tanakae, snailfish: a comprehensive survey of snailfish specific genes.</title>
        <authorList>
            <person name="Kim W."/>
            <person name="Song I."/>
            <person name="Jeong J.-H."/>
            <person name="Kim D."/>
            <person name="Kim S."/>
            <person name="Ryu S."/>
            <person name="Song J.Y."/>
            <person name="Lee S.K."/>
        </authorList>
    </citation>
    <scope>NUCLEOTIDE SEQUENCE [LARGE SCALE GENOMIC DNA]</scope>
    <source>
        <tissue evidence="2">Muscle</tissue>
    </source>
</reference>
<sequence>MELGLGWDLQQQPEPISACTPLCRGPVDIFLHWSGAYLMSIVEEVSNGPIPGSPRRELLSTSYTDSLNSEGNAVALSGQEESLNQDRTSSTVGGDVPVTHKQGNLLKPSLRRGPAPLAEAVSRTGPSPLGGYESTVALRHQGPMKALTLQKKASC</sequence>